<gene>
    <name evidence="1" type="ORF">BpHYR1_028015</name>
</gene>
<dbReference type="AlphaFoldDB" id="A0A3M7SJM7"/>
<accession>A0A3M7SJM7</accession>
<evidence type="ECO:0000313" key="1">
    <source>
        <dbReference type="EMBL" id="RNA35981.1"/>
    </source>
</evidence>
<protein>
    <submittedName>
        <fullName evidence="1">Uncharacterized protein</fullName>
    </submittedName>
</protein>
<organism evidence="1 2">
    <name type="scientific">Brachionus plicatilis</name>
    <name type="common">Marine rotifer</name>
    <name type="synonym">Brachionus muelleri</name>
    <dbReference type="NCBI Taxonomy" id="10195"/>
    <lineage>
        <taxon>Eukaryota</taxon>
        <taxon>Metazoa</taxon>
        <taxon>Spiralia</taxon>
        <taxon>Gnathifera</taxon>
        <taxon>Rotifera</taxon>
        <taxon>Eurotatoria</taxon>
        <taxon>Monogononta</taxon>
        <taxon>Pseudotrocha</taxon>
        <taxon>Ploima</taxon>
        <taxon>Brachionidae</taxon>
        <taxon>Brachionus</taxon>
    </lineage>
</organism>
<reference evidence="1 2" key="1">
    <citation type="journal article" date="2018" name="Sci. Rep.">
        <title>Genomic signatures of local adaptation to the degree of environmental predictability in rotifers.</title>
        <authorList>
            <person name="Franch-Gras L."/>
            <person name="Hahn C."/>
            <person name="Garcia-Roger E.M."/>
            <person name="Carmona M.J."/>
            <person name="Serra M."/>
            <person name="Gomez A."/>
        </authorList>
    </citation>
    <scope>NUCLEOTIDE SEQUENCE [LARGE SCALE GENOMIC DNA]</scope>
    <source>
        <strain evidence="1">HYR1</strain>
    </source>
</reference>
<proteinExistence type="predicted"/>
<evidence type="ECO:0000313" key="2">
    <source>
        <dbReference type="Proteomes" id="UP000276133"/>
    </source>
</evidence>
<dbReference type="EMBL" id="REGN01001263">
    <property type="protein sequence ID" value="RNA35981.1"/>
    <property type="molecule type" value="Genomic_DNA"/>
</dbReference>
<comment type="caution">
    <text evidence="1">The sequence shown here is derived from an EMBL/GenBank/DDBJ whole genome shotgun (WGS) entry which is preliminary data.</text>
</comment>
<dbReference type="Proteomes" id="UP000276133">
    <property type="component" value="Unassembled WGS sequence"/>
</dbReference>
<sequence>MKVQKLFCKMYQLIQTLYHAD</sequence>
<name>A0A3M7SJM7_BRAPC</name>
<keyword evidence="2" id="KW-1185">Reference proteome</keyword>